<feature type="region of interest" description="Disordered" evidence="1">
    <location>
        <begin position="585"/>
        <end position="606"/>
    </location>
</feature>
<protein>
    <submittedName>
        <fullName evidence="2">Uncharacterized protein</fullName>
    </submittedName>
</protein>
<name>A0A9D4RAR6_DREPO</name>
<dbReference type="AlphaFoldDB" id="A0A9D4RAR6"/>
<accession>A0A9D4RAR6</accession>
<evidence type="ECO:0000313" key="2">
    <source>
        <dbReference type="EMBL" id="KAH3861344.1"/>
    </source>
</evidence>
<gene>
    <name evidence="2" type="ORF">DPMN_024271</name>
</gene>
<sequence>MSKKGKSQNITLVDKPKTISVDYQLLVAERDDLLEAELGYKRRIEQLEKEAVDTLKSFDVLYNENKILRSKLETPDGVQTDSIESYNSIYKDREHLREANRAYKRRIRQLENDAENEQGKYQELYSKHQLVTQKAQLETEFATRARDEKIDDLEKEHDEITKKLKLFLKEREQYEYKIAEMDKERNELQNKYDFLANEKHEFQLRCDLLQADREKLKDKIAELEDKIPDPEVKAKEEQQFLTTQAHVVALQVANTDASKQIHKLQEEIRVLNKLKKEKVEMVDRALSVIIDEDAIQKAHQTKTQLDDTLLELEEIRKRSIYTLRDNDELKLTNARLEIQLESYIREIEECKKELEIKKTAIDDLSLHVRGGESLNEEYLALQERFKDLNATKTVLEKELIQEKKMAKLKHMELSNEIDKTKTMLNESEKEKMKLESELQNIQMDHSSQGKVIEAQAMELRNMKSQLEQIQSMLDDKTEKYEEMKKTEKEIQQEIRESRITLHVTRHELDTLKMEKAGHFETLKHEMENAKTQRQEESEQMRKETLRLKDEVKQLKDYEYKITTMDAEIRRLMNRLRMTDKLRKLPKKRVKKETDGETDEMSELKRKQRTLEREKMQLLQEKKQWEILKDKYSELQDKNRRILEENKRVRGDLDGSNFKVDALEKKFKKIQVKTDDIKDPKGLQRATYVEKEPIENTNVREIRLVAKKRHENQQRSTVATKPILHAIKEEHVDRPTIGAAMNRGLKALPPKIHKTYDRKTTRTNLDIKQGMRFRKPKLLSVQTSELKFGKGYSELHKTKYKPNSKLALL</sequence>
<organism evidence="2 3">
    <name type="scientific">Dreissena polymorpha</name>
    <name type="common">Zebra mussel</name>
    <name type="synonym">Mytilus polymorpha</name>
    <dbReference type="NCBI Taxonomy" id="45954"/>
    <lineage>
        <taxon>Eukaryota</taxon>
        <taxon>Metazoa</taxon>
        <taxon>Spiralia</taxon>
        <taxon>Lophotrochozoa</taxon>
        <taxon>Mollusca</taxon>
        <taxon>Bivalvia</taxon>
        <taxon>Autobranchia</taxon>
        <taxon>Heteroconchia</taxon>
        <taxon>Euheterodonta</taxon>
        <taxon>Imparidentia</taxon>
        <taxon>Neoheterodontei</taxon>
        <taxon>Myida</taxon>
        <taxon>Dreissenoidea</taxon>
        <taxon>Dreissenidae</taxon>
        <taxon>Dreissena</taxon>
    </lineage>
</organism>
<proteinExistence type="predicted"/>
<evidence type="ECO:0000256" key="1">
    <source>
        <dbReference type="SAM" id="MobiDB-lite"/>
    </source>
</evidence>
<dbReference type="Proteomes" id="UP000828390">
    <property type="component" value="Unassembled WGS sequence"/>
</dbReference>
<reference evidence="2" key="2">
    <citation type="submission" date="2020-11" db="EMBL/GenBank/DDBJ databases">
        <authorList>
            <person name="McCartney M.A."/>
            <person name="Auch B."/>
            <person name="Kono T."/>
            <person name="Mallez S."/>
            <person name="Becker A."/>
            <person name="Gohl D.M."/>
            <person name="Silverstein K.A.T."/>
            <person name="Koren S."/>
            <person name="Bechman K.B."/>
            <person name="Herman A."/>
            <person name="Abrahante J.E."/>
            <person name="Garbe J."/>
        </authorList>
    </citation>
    <scope>NUCLEOTIDE SEQUENCE</scope>
    <source>
        <strain evidence="2">Duluth1</strain>
        <tissue evidence="2">Whole animal</tissue>
    </source>
</reference>
<evidence type="ECO:0000313" key="3">
    <source>
        <dbReference type="Proteomes" id="UP000828390"/>
    </source>
</evidence>
<keyword evidence="3" id="KW-1185">Reference proteome</keyword>
<dbReference type="EMBL" id="JAIWYP010000002">
    <property type="protein sequence ID" value="KAH3861344.1"/>
    <property type="molecule type" value="Genomic_DNA"/>
</dbReference>
<comment type="caution">
    <text evidence="2">The sequence shown here is derived from an EMBL/GenBank/DDBJ whole genome shotgun (WGS) entry which is preliminary data.</text>
</comment>
<reference evidence="2" key="1">
    <citation type="journal article" date="2019" name="bioRxiv">
        <title>The Genome of the Zebra Mussel, Dreissena polymorpha: A Resource for Invasive Species Research.</title>
        <authorList>
            <person name="McCartney M.A."/>
            <person name="Auch B."/>
            <person name="Kono T."/>
            <person name="Mallez S."/>
            <person name="Zhang Y."/>
            <person name="Obille A."/>
            <person name="Becker A."/>
            <person name="Abrahante J.E."/>
            <person name="Garbe J."/>
            <person name="Badalamenti J.P."/>
            <person name="Herman A."/>
            <person name="Mangelson H."/>
            <person name="Liachko I."/>
            <person name="Sullivan S."/>
            <person name="Sone E.D."/>
            <person name="Koren S."/>
            <person name="Silverstein K.A.T."/>
            <person name="Beckman K.B."/>
            <person name="Gohl D.M."/>
        </authorList>
    </citation>
    <scope>NUCLEOTIDE SEQUENCE</scope>
    <source>
        <strain evidence="2">Duluth1</strain>
        <tissue evidence="2">Whole animal</tissue>
    </source>
</reference>